<keyword evidence="1" id="KW-1133">Transmembrane helix</keyword>
<evidence type="ECO:0000313" key="2">
    <source>
        <dbReference type="EMBL" id="MBD2623499.1"/>
    </source>
</evidence>
<keyword evidence="3" id="KW-1185">Reference proteome</keyword>
<comment type="caution">
    <text evidence="2">The sequence shown here is derived from an EMBL/GenBank/DDBJ whole genome shotgun (WGS) entry which is preliminary data.</text>
</comment>
<accession>A0ABR8HY97</accession>
<evidence type="ECO:0000313" key="3">
    <source>
        <dbReference type="Proteomes" id="UP000636187"/>
    </source>
</evidence>
<gene>
    <name evidence="2" type="ORF">H6G48_18220</name>
</gene>
<feature type="transmembrane region" description="Helical" evidence="1">
    <location>
        <begin position="42"/>
        <end position="63"/>
    </location>
</feature>
<dbReference type="Proteomes" id="UP000636187">
    <property type="component" value="Unassembled WGS sequence"/>
</dbReference>
<name>A0ABR8HY97_9CHRO</name>
<evidence type="ECO:0000256" key="1">
    <source>
        <dbReference type="SAM" id="Phobius"/>
    </source>
</evidence>
<protein>
    <submittedName>
        <fullName evidence="2">Uncharacterized protein</fullName>
    </submittedName>
</protein>
<sequence length="66" mass="7325">MSPVKSCGARNWCEGGGGYRGEGDGIAKGTFEWHRRHCIAKFPLILAPPDFVKVFVIYIYYALSTS</sequence>
<keyword evidence="1" id="KW-0472">Membrane</keyword>
<keyword evidence="1" id="KW-0812">Transmembrane</keyword>
<dbReference type="EMBL" id="JACJSW010000184">
    <property type="protein sequence ID" value="MBD2623499.1"/>
    <property type="molecule type" value="Genomic_DNA"/>
</dbReference>
<reference evidence="2 3" key="1">
    <citation type="journal article" date="2020" name="ISME J.">
        <title>Comparative genomics reveals insights into cyanobacterial evolution and habitat adaptation.</title>
        <authorList>
            <person name="Chen M.Y."/>
            <person name="Teng W.K."/>
            <person name="Zhao L."/>
            <person name="Hu C.X."/>
            <person name="Zhou Y.K."/>
            <person name="Han B.P."/>
            <person name="Song L.R."/>
            <person name="Shu W.S."/>
        </authorList>
    </citation>
    <scope>NUCLEOTIDE SEQUENCE [LARGE SCALE GENOMIC DNA]</scope>
    <source>
        <strain evidence="2 3">FACHB-1344</strain>
    </source>
</reference>
<organism evidence="2 3">
    <name type="scientific">Microcystis flos-aquae FACHB-1344</name>
    <dbReference type="NCBI Taxonomy" id="2692899"/>
    <lineage>
        <taxon>Bacteria</taxon>
        <taxon>Bacillati</taxon>
        <taxon>Cyanobacteriota</taxon>
        <taxon>Cyanophyceae</taxon>
        <taxon>Oscillatoriophycideae</taxon>
        <taxon>Chroococcales</taxon>
        <taxon>Microcystaceae</taxon>
        <taxon>Microcystis</taxon>
    </lineage>
</organism>
<proteinExistence type="predicted"/>